<comment type="caution">
    <text evidence="5">The sequence shown here is derived from an EMBL/GenBank/DDBJ whole genome shotgun (WGS) entry which is preliminary data.</text>
</comment>
<evidence type="ECO:0000313" key="5">
    <source>
        <dbReference type="EMBL" id="GMH63615.1"/>
    </source>
</evidence>
<organism evidence="5 6">
    <name type="scientific">Triparma strigata</name>
    <dbReference type="NCBI Taxonomy" id="1606541"/>
    <lineage>
        <taxon>Eukaryota</taxon>
        <taxon>Sar</taxon>
        <taxon>Stramenopiles</taxon>
        <taxon>Ochrophyta</taxon>
        <taxon>Bolidophyceae</taxon>
        <taxon>Parmales</taxon>
        <taxon>Triparmaceae</taxon>
        <taxon>Triparma</taxon>
    </lineage>
</organism>
<feature type="transmembrane region" description="Helical" evidence="3">
    <location>
        <begin position="561"/>
        <end position="582"/>
    </location>
</feature>
<keyword evidence="3" id="KW-0472">Membrane</keyword>
<dbReference type="EMBL" id="BRXY01000086">
    <property type="protein sequence ID" value="GMH63615.1"/>
    <property type="molecule type" value="Genomic_DNA"/>
</dbReference>
<dbReference type="Gene3D" id="3.40.50.1820">
    <property type="entry name" value="alpha/beta hydrolase"/>
    <property type="match status" value="1"/>
</dbReference>
<keyword evidence="6" id="KW-1185">Reference proteome</keyword>
<keyword evidence="3" id="KW-1133">Transmembrane helix</keyword>
<name>A0A9W7A5C9_9STRA</name>
<dbReference type="InterPro" id="IPR049492">
    <property type="entry name" value="BD-FAE-like_dom"/>
</dbReference>
<dbReference type="OrthoDB" id="19653at2759"/>
<dbReference type="InterPro" id="IPR029058">
    <property type="entry name" value="AB_hydrolase_fold"/>
</dbReference>
<feature type="transmembrane region" description="Helical" evidence="3">
    <location>
        <begin position="127"/>
        <end position="145"/>
    </location>
</feature>
<protein>
    <recommendedName>
        <fullName evidence="4">BD-FAE-like domain-containing protein</fullName>
    </recommendedName>
</protein>
<reference evidence="6" key="1">
    <citation type="journal article" date="2023" name="Commun. Biol.">
        <title>Genome analysis of Parmales, the sister group of diatoms, reveals the evolutionary specialization of diatoms from phago-mixotrophs to photoautotrophs.</title>
        <authorList>
            <person name="Ban H."/>
            <person name="Sato S."/>
            <person name="Yoshikawa S."/>
            <person name="Yamada K."/>
            <person name="Nakamura Y."/>
            <person name="Ichinomiya M."/>
            <person name="Sato N."/>
            <person name="Blanc-Mathieu R."/>
            <person name="Endo H."/>
            <person name="Kuwata A."/>
            <person name="Ogata H."/>
        </authorList>
    </citation>
    <scope>NUCLEOTIDE SEQUENCE [LARGE SCALE GENOMIC DNA]</scope>
    <source>
        <strain evidence="6">NIES 3701</strain>
    </source>
</reference>
<dbReference type="PANTHER" id="PTHR48081:SF13">
    <property type="entry name" value="ALPHA_BETA HYDROLASE"/>
    <property type="match status" value="1"/>
</dbReference>
<proteinExistence type="predicted"/>
<evidence type="ECO:0000256" key="2">
    <source>
        <dbReference type="SAM" id="MobiDB-lite"/>
    </source>
</evidence>
<evidence type="ECO:0000313" key="6">
    <source>
        <dbReference type="Proteomes" id="UP001165085"/>
    </source>
</evidence>
<feature type="compositionally biased region" description="Acidic residues" evidence="2">
    <location>
        <begin position="1"/>
        <end position="17"/>
    </location>
</feature>
<dbReference type="SUPFAM" id="SSF53474">
    <property type="entry name" value="alpha/beta-Hydrolases"/>
    <property type="match status" value="1"/>
</dbReference>
<feature type="transmembrane region" description="Helical" evidence="3">
    <location>
        <begin position="157"/>
        <end position="178"/>
    </location>
</feature>
<dbReference type="Pfam" id="PF20434">
    <property type="entry name" value="BD-FAE"/>
    <property type="match status" value="1"/>
</dbReference>
<gene>
    <name evidence="5" type="ORF">TrST_g279</name>
</gene>
<dbReference type="InterPro" id="IPR050300">
    <property type="entry name" value="GDXG_lipolytic_enzyme"/>
</dbReference>
<sequence>MSDPESETGEDLVETAEDEPKRTRHDAVTAPAPPGKKKYHKKHHSHQKKKPKESTTREGTEGSNNTESTEEEYEEPSAASLECVCCAKKPKLPPGKLDPATAQITYTKSVWSRCCCCLFPTKRALEVFLMTLLVVNAVTCVMYTVPSFFAVAVAQNILAPTFLPVTLLYVIVLLGIMTRAKLTEMPQSRFNVVMTCLSLTCVIFYISPLMANHAVVSVLPSNLESSFPSYFSSQATPPPPSPQAQPFSFVDWLKNWERFRGLTPNPSSDIVNMTTLPYKTVVDHGIRECTSMSREWDPELFMQVYRPKNTTNHPSPVIFHVHGGGWKVGDMSWTGWSFTYFLERGYTIVSSQYSFACYGYNGQEMRDDLEDAFEFLATKEEEWDLDMSRVTAVGESAGGHLVTWLAYTMGGAFNAIYNVYGPANFELWETIPYRHRLKPGGGDMPCDTGRLSTLYDLTGANCTKAAYRSISASNFVTASTPPTITIHGAQDSLVPIVLSEDLHERLDDAGVENLLLKIEAVDHVMDYGYNGLPGQLLRYSFERLLAGGMAEGDDGNHAGFVGVWLVFSLWLVLGIWFVSLFVQFGEVLKRRGESSNVETGDGAGAVQMNIV</sequence>
<dbReference type="PANTHER" id="PTHR48081">
    <property type="entry name" value="AB HYDROLASE SUPERFAMILY PROTEIN C4A8.06C"/>
    <property type="match status" value="1"/>
</dbReference>
<evidence type="ECO:0000256" key="3">
    <source>
        <dbReference type="SAM" id="Phobius"/>
    </source>
</evidence>
<feature type="domain" description="BD-FAE-like" evidence="4">
    <location>
        <begin position="302"/>
        <end position="506"/>
    </location>
</feature>
<evidence type="ECO:0000259" key="4">
    <source>
        <dbReference type="Pfam" id="PF20434"/>
    </source>
</evidence>
<keyword evidence="1" id="KW-0378">Hydrolase</keyword>
<dbReference type="AlphaFoldDB" id="A0A9W7A5C9"/>
<evidence type="ECO:0000256" key="1">
    <source>
        <dbReference type="ARBA" id="ARBA00022801"/>
    </source>
</evidence>
<feature type="compositionally biased region" description="Basic and acidic residues" evidence="2">
    <location>
        <begin position="18"/>
        <end position="27"/>
    </location>
</feature>
<feature type="compositionally biased region" description="Basic residues" evidence="2">
    <location>
        <begin position="35"/>
        <end position="51"/>
    </location>
</feature>
<feature type="transmembrane region" description="Helical" evidence="3">
    <location>
        <begin position="190"/>
        <end position="211"/>
    </location>
</feature>
<keyword evidence="3" id="KW-0812">Transmembrane</keyword>
<accession>A0A9W7A5C9</accession>
<feature type="region of interest" description="Disordered" evidence="2">
    <location>
        <begin position="1"/>
        <end position="75"/>
    </location>
</feature>
<dbReference type="Proteomes" id="UP001165085">
    <property type="component" value="Unassembled WGS sequence"/>
</dbReference>
<dbReference type="GO" id="GO:0016787">
    <property type="term" value="F:hydrolase activity"/>
    <property type="evidence" value="ECO:0007669"/>
    <property type="project" value="UniProtKB-KW"/>
</dbReference>